<evidence type="ECO:0000313" key="3">
    <source>
        <dbReference type="EMBL" id="PIT50435.1"/>
    </source>
</evidence>
<gene>
    <name evidence="2" type="ORF">BHC46_03170</name>
    <name evidence="3" type="ORF">BHC48_06975</name>
</gene>
<dbReference type="Pfam" id="PF05643">
    <property type="entry name" value="GNA1162-like"/>
    <property type="match status" value="1"/>
</dbReference>
<dbReference type="Proteomes" id="UP000229970">
    <property type="component" value="Unassembled WGS sequence"/>
</dbReference>
<proteinExistence type="predicted"/>
<feature type="signal peptide" evidence="1">
    <location>
        <begin position="1"/>
        <end position="26"/>
    </location>
</feature>
<feature type="chain" id="PRO_5014564913" description="Lipoprotein" evidence="1">
    <location>
        <begin position="27"/>
        <end position="232"/>
    </location>
</feature>
<dbReference type="Gene3D" id="3.40.50.10610">
    <property type="entry name" value="ABC-type transport auxiliary lipoprotein component"/>
    <property type="match status" value="1"/>
</dbReference>
<dbReference type="EMBL" id="MEIP01000012">
    <property type="protein sequence ID" value="PIT48723.1"/>
    <property type="molecule type" value="Genomic_DNA"/>
</dbReference>
<evidence type="ECO:0008006" key="6">
    <source>
        <dbReference type="Google" id="ProtNLM"/>
    </source>
</evidence>
<reference evidence="4 5" key="1">
    <citation type="journal article" date="2017" name="MBio">
        <title>Type VI secretion-mediated competition in the bee gut microbiome.</title>
        <authorList>
            <person name="Steele M.I."/>
            <person name="Kwong W.K."/>
            <person name="Powell J.E."/>
            <person name="Whiteley M."/>
            <person name="Moran N.A."/>
        </authorList>
    </citation>
    <scope>NUCLEOTIDE SEQUENCE [LARGE SCALE GENOMIC DNA]</scope>
    <source>
        <strain evidence="3 5">Occ4-2</strain>
        <strain evidence="2 4">Ruf1-X</strain>
    </source>
</reference>
<sequence length="232" mass="25150">MRLLRQLLLPLSVAAILSACSTTSNKQPYDYSKFQRSNPRSILVVQPTSSSVEVKAPNAVMAQSTRPLAESGYYVFPVALVNETFKENGLNEGAEIQAVDLNKIRQVYNPDAILYMDIDDYGTKYQVINSTTTVSVKAKLIDAKTGDVIWTGAKQITVNSSDNKQQGFLGAVTSALITQIKDKVKDSAFDLAGTVNANLLSAGVTNGILYGPHHPSYQKPATSTITPVQIHK</sequence>
<dbReference type="RefSeq" id="WP_100138921.1">
    <property type="nucleotide sequence ID" value="NZ_MEIP01000012.1"/>
</dbReference>
<dbReference type="EMBL" id="MEIQ01000041">
    <property type="protein sequence ID" value="PIT50435.1"/>
    <property type="molecule type" value="Genomic_DNA"/>
</dbReference>
<dbReference type="AlphaFoldDB" id="A0A2N9XK68"/>
<name>A0A2N9XK68_9NEIS</name>
<dbReference type="InterPro" id="IPR008517">
    <property type="entry name" value="GNA1162-like"/>
</dbReference>
<dbReference type="Proteomes" id="UP000231484">
    <property type="component" value="Unassembled WGS sequence"/>
</dbReference>
<organism evidence="2 4">
    <name type="scientific">Snodgrassella alvi</name>
    <dbReference type="NCBI Taxonomy" id="1196083"/>
    <lineage>
        <taxon>Bacteria</taxon>
        <taxon>Pseudomonadati</taxon>
        <taxon>Pseudomonadota</taxon>
        <taxon>Betaproteobacteria</taxon>
        <taxon>Neisseriales</taxon>
        <taxon>Neisseriaceae</taxon>
        <taxon>Snodgrassella</taxon>
    </lineage>
</organism>
<comment type="caution">
    <text evidence="2">The sequence shown here is derived from an EMBL/GenBank/DDBJ whole genome shotgun (WGS) entry which is preliminary data.</text>
</comment>
<protein>
    <recommendedName>
        <fullName evidence="6">Lipoprotein</fullName>
    </recommendedName>
</protein>
<keyword evidence="1" id="KW-0732">Signal</keyword>
<evidence type="ECO:0000313" key="2">
    <source>
        <dbReference type="EMBL" id="PIT48723.1"/>
    </source>
</evidence>
<dbReference type="PROSITE" id="PS51257">
    <property type="entry name" value="PROKAR_LIPOPROTEIN"/>
    <property type="match status" value="1"/>
</dbReference>
<evidence type="ECO:0000313" key="4">
    <source>
        <dbReference type="Proteomes" id="UP000229970"/>
    </source>
</evidence>
<accession>A0A2N9XK68</accession>
<evidence type="ECO:0000313" key="5">
    <source>
        <dbReference type="Proteomes" id="UP000231484"/>
    </source>
</evidence>
<evidence type="ECO:0000256" key="1">
    <source>
        <dbReference type="SAM" id="SignalP"/>
    </source>
</evidence>